<feature type="transmembrane region" description="Helical" evidence="1">
    <location>
        <begin position="295"/>
        <end position="317"/>
    </location>
</feature>
<protein>
    <submittedName>
        <fullName evidence="2">Uncharacterized protein</fullName>
    </submittedName>
</protein>
<dbReference type="GeneID" id="84221918"/>
<proteinExistence type="predicted"/>
<feature type="transmembrane region" description="Helical" evidence="1">
    <location>
        <begin position="38"/>
        <end position="58"/>
    </location>
</feature>
<feature type="transmembrane region" description="Helical" evidence="1">
    <location>
        <begin position="358"/>
        <end position="380"/>
    </location>
</feature>
<dbReference type="OrthoDB" id="57534at2157"/>
<dbReference type="EMBL" id="LKBG01000045">
    <property type="protein sequence ID" value="KQB36167.1"/>
    <property type="molecule type" value="Genomic_DNA"/>
</dbReference>
<accession>A0A0Q0RZX1</accession>
<dbReference type="RefSeq" id="WP_048101953.1">
    <property type="nucleotide sequence ID" value="NZ_JBBYJF010000001.1"/>
</dbReference>
<feature type="transmembrane region" description="Helical" evidence="1">
    <location>
        <begin position="256"/>
        <end position="275"/>
    </location>
</feature>
<evidence type="ECO:0000313" key="2">
    <source>
        <dbReference type="EMBL" id="KQB36167.1"/>
    </source>
</evidence>
<keyword evidence="1" id="KW-1133">Transmembrane helix</keyword>
<feature type="transmembrane region" description="Helical" evidence="1">
    <location>
        <begin position="386"/>
        <end position="407"/>
    </location>
</feature>
<dbReference type="AlphaFoldDB" id="A0A0Q0RZX1"/>
<reference evidence="2 3" key="1">
    <citation type="submission" date="2015-09" db="EMBL/GenBank/DDBJ databases">
        <title>Heavy metals and arsenic resistance mechanisms in polyextremophilic archaea of the family Ferroplasmaceae.</title>
        <authorList>
            <person name="Bulaev A.G."/>
            <person name="Kanygina A.V."/>
        </authorList>
    </citation>
    <scope>NUCLEOTIDE SEQUENCE [LARGE SCALE GENOMIC DNA]</scope>
    <source>
        <strain evidence="2 3">VT</strain>
    </source>
</reference>
<name>A0A0Q0RZX1_9ARCH</name>
<sequence>MKREVVESLLISIFTAYLFFYSFYTNVFVIFSNIYYPSIYQFLFFIIPYVALPLLVFFRKNSIIDRIYLYFLFIGLVTFIVLLATYIVYIMYEIIIFLIIAFYADIIEELYFNKKRSLFYRGAGFISILIAMLFISKFLVISTPVEPTKIVVDSIYADFPIEKVPYFFYYGIIMRINYLYFTTSIQSIVLYIILAALLTENYYMIFKIVRNNSVAKNMISPTLTGGISALSCQCEGLTATLPTIAAALATAVSTTLLSESIVLLLLSNFMLTVFLNRKTQIKIVSQIKNIRNSNIFPVMAIFFILITPIAEIFGIYFKLELLSLIFFFGINILMFVAGIFFMYVLTKIGVQPRIQSKYLIISLIIFSSIIMFIWFIPYFTALAYTYYNIFLLMNLMAFVSGFIVYLIYSNIDTLKRAYVEYNAMMFSMTALIIFYIALIENTTLYPLYGIEQQIIFSAILWATALPFMWLSTIDTLYQYSVPKNYYLKNSKKKSKNFSED</sequence>
<feature type="transmembrane region" description="Helical" evidence="1">
    <location>
        <begin position="9"/>
        <end position="32"/>
    </location>
</feature>
<feature type="transmembrane region" description="Helical" evidence="1">
    <location>
        <begin position="450"/>
        <end position="470"/>
    </location>
</feature>
<evidence type="ECO:0000256" key="1">
    <source>
        <dbReference type="SAM" id="Phobius"/>
    </source>
</evidence>
<keyword evidence="1" id="KW-0472">Membrane</keyword>
<feature type="transmembrane region" description="Helical" evidence="1">
    <location>
        <begin position="124"/>
        <end position="144"/>
    </location>
</feature>
<keyword evidence="1" id="KW-0812">Transmembrane</keyword>
<feature type="transmembrane region" description="Helical" evidence="1">
    <location>
        <begin position="67"/>
        <end position="88"/>
    </location>
</feature>
<feature type="transmembrane region" description="Helical" evidence="1">
    <location>
        <begin position="419"/>
        <end position="438"/>
    </location>
</feature>
<dbReference type="Proteomes" id="UP000050320">
    <property type="component" value="Unassembled WGS sequence"/>
</dbReference>
<keyword evidence="3" id="KW-1185">Reference proteome</keyword>
<gene>
    <name evidence="2" type="ORF">AOG54_02405</name>
</gene>
<evidence type="ECO:0000313" key="3">
    <source>
        <dbReference type="Proteomes" id="UP000050320"/>
    </source>
</evidence>
<feature type="transmembrane region" description="Helical" evidence="1">
    <location>
        <begin position="323"/>
        <end position="346"/>
    </location>
</feature>
<organism evidence="2 3">
    <name type="scientific">Acidiplasma aeolicum</name>
    <dbReference type="NCBI Taxonomy" id="507754"/>
    <lineage>
        <taxon>Archaea</taxon>
        <taxon>Methanobacteriati</taxon>
        <taxon>Thermoplasmatota</taxon>
        <taxon>Thermoplasmata</taxon>
        <taxon>Thermoplasmatales</taxon>
        <taxon>Ferroplasmaceae</taxon>
        <taxon>Acidiplasma</taxon>
    </lineage>
</organism>
<comment type="caution">
    <text evidence="2">The sequence shown here is derived from an EMBL/GenBank/DDBJ whole genome shotgun (WGS) entry which is preliminary data.</text>
</comment>